<evidence type="ECO:0000313" key="7">
    <source>
        <dbReference type="Proteomes" id="UP000274131"/>
    </source>
</evidence>
<dbReference type="Pfam" id="PF01553">
    <property type="entry name" value="Acyltransferase"/>
    <property type="match status" value="1"/>
</dbReference>
<keyword evidence="4" id="KW-0812">Transmembrane</keyword>
<gene>
    <name evidence="6" type="ORF">EVEC_LOCUS9844</name>
</gene>
<name>A0A0N4VI48_ENTVE</name>
<keyword evidence="4" id="KW-1133">Transmembrane helix</keyword>
<keyword evidence="2" id="KW-0808">Transferase</keyword>
<evidence type="ECO:0000256" key="2">
    <source>
        <dbReference type="ARBA" id="ARBA00022679"/>
    </source>
</evidence>
<dbReference type="CDD" id="cd07990">
    <property type="entry name" value="LPLAT_LCLAT1-like"/>
    <property type="match status" value="1"/>
</dbReference>
<proteinExistence type="inferred from homology"/>
<evidence type="ECO:0000259" key="5">
    <source>
        <dbReference type="SMART" id="SM00563"/>
    </source>
</evidence>
<dbReference type="Pfam" id="PF16076">
    <property type="entry name" value="Acyltransf_C"/>
    <property type="match status" value="1"/>
</dbReference>
<dbReference type="InterPro" id="IPR002123">
    <property type="entry name" value="Plipid/glycerol_acylTrfase"/>
</dbReference>
<evidence type="ECO:0000313" key="8">
    <source>
        <dbReference type="WBParaSite" id="EVEC_0001049901-mRNA-1"/>
    </source>
</evidence>
<keyword evidence="3" id="KW-0012">Acyltransferase</keyword>
<dbReference type="AlphaFoldDB" id="A0A0N4VI48"/>
<organism evidence="8">
    <name type="scientific">Enterobius vermicularis</name>
    <name type="common">Human pinworm</name>
    <dbReference type="NCBI Taxonomy" id="51028"/>
    <lineage>
        <taxon>Eukaryota</taxon>
        <taxon>Metazoa</taxon>
        <taxon>Ecdysozoa</taxon>
        <taxon>Nematoda</taxon>
        <taxon>Chromadorea</taxon>
        <taxon>Rhabditida</taxon>
        <taxon>Spirurina</taxon>
        <taxon>Oxyuridomorpha</taxon>
        <taxon>Oxyuroidea</taxon>
        <taxon>Oxyuridae</taxon>
        <taxon>Enterobius</taxon>
    </lineage>
</organism>
<dbReference type="GO" id="GO:0016746">
    <property type="term" value="F:acyltransferase activity"/>
    <property type="evidence" value="ECO:0007669"/>
    <property type="project" value="UniProtKB-KW"/>
</dbReference>
<reference evidence="8" key="1">
    <citation type="submission" date="2017-02" db="UniProtKB">
        <authorList>
            <consortium name="WormBaseParasite"/>
        </authorList>
    </citation>
    <scope>IDENTIFICATION</scope>
</reference>
<dbReference type="OrthoDB" id="5920068at2759"/>
<evidence type="ECO:0000256" key="4">
    <source>
        <dbReference type="SAM" id="Phobius"/>
    </source>
</evidence>
<dbReference type="PANTHER" id="PTHR10983">
    <property type="entry name" value="1-ACYLGLYCEROL-3-PHOSPHATE ACYLTRANSFERASE-RELATED"/>
    <property type="match status" value="1"/>
</dbReference>
<dbReference type="Proteomes" id="UP000274131">
    <property type="component" value="Unassembled WGS sequence"/>
</dbReference>
<dbReference type="GO" id="GO:0036149">
    <property type="term" value="P:phosphatidylinositol acyl-chain remodeling"/>
    <property type="evidence" value="ECO:0007669"/>
    <property type="project" value="TreeGrafter"/>
</dbReference>
<evidence type="ECO:0000313" key="6">
    <source>
        <dbReference type="EMBL" id="VDD95093.1"/>
    </source>
</evidence>
<evidence type="ECO:0000256" key="3">
    <source>
        <dbReference type="ARBA" id="ARBA00023315"/>
    </source>
</evidence>
<dbReference type="STRING" id="51028.A0A0N4VI48"/>
<dbReference type="PANTHER" id="PTHR10983:SF14">
    <property type="entry name" value="1-ACYL-SN-GLYCEROL-3-PHOSPHATE ACYLTRANSFERASE ACL-12-RELATED"/>
    <property type="match status" value="1"/>
</dbReference>
<keyword evidence="7" id="KW-1185">Reference proteome</keyword>
<dbReference type="EMBL" id="UXUI01010332">
    <property type="protein sequence ID" value="VDD95093.1"/>
    <property type="molecule type" value="Genomic_DNA"/>
</dbReference>
<dbReference type="InterPro" id="IPR032098">
    <property type="entry name" value="Acyltransf_C"/>
</dbReference>
<protein>
    <submittedName>
        <fullName evidence="8">PlsC domain-containing protein</fullName>
    </submittedName>
</protein>
<dbReference type="SMART" id="SM00563">
    <property type="entry name" value="PlsC"/>
    <property type="match status" value="1"/>
</dbReference>
<dbReference type="WBParaSite" id="EVEC_0001049901-mRNA-1">
    <property type="protein sequence ID" value="EVEC_0001049901-mRNA-1"/>
    <property type="gene ID" value="EVEC_0001049901"/>
</dbReference>
<feature type="domain" description="Phospholipid/glycerol acyltransferase" evidence="5">
    <location>
        <begin position="118"/>
        <end position="238"/>
    </location>
</feature>
<evidence type="ECO:0000256" key="1">
    <source>
        <dbReference type="ARBA" id="ARBA00008655"/>
    </source>
</evidence>
<comment type="similarity">
    <text evidence="1">Belongs to the 1-acyl-sn-glycerol-3-phosphate acyltransferase family.</text>
</comment>
<dbReference type="GO" id="GO:0005783">
    <property type="term" value="C:endoplasmic reticulum"/>
    <property type="evidence" value="ECO:0007669"/>
    <property type="project" value="TreeGrafter"/>
</dbReference>
<feature type="transmembrane region" description="Helical" evidence="4">
    <location>
        <begin position="59"/>
        <end position="80"/>
    </location>
</feature>
<dbReference type="SUPFAM" id="SSF69593">
    <property type="entry name" value="Glycerol-3-phosphate (1)-acyltransferase"/>
    <property type="match status" value="1"/>
</dbReference>
<accession>A0A0N4VI48</accession>
<sequence length="399" mass="45673">MLSSEVAQIGIDGPTMHAEDTQNGHATMKGQMDLWKALAIIGAFYWVIMTVVIVPTAVIATFITVMVPALLISVPLHNWIDHKMCRMVNDHWVAAIQSTGLNVVEYGDDISKISEKRVLLLSNHLGLMDHFVIMTAVFDKGSIAEKYLWVIFNIWKMTPLGLMWQTHGNFFINGGASKRVRVLEQFKDHLRSNYWKYEHSWIVMYPEGSRLYLIKEKSAKFAAANKLPPLRHCALPRTGAAKAILDVAGKATEEQPDGVPVSRSGSEAPIDYVVDCTIGYRNGNVQNLLSYMCGEVPANDFFVGIHYKIHPVKAEWADEEVLKKWLYDRYYEKDKMLDNFYKTDAFPGRRRQVNFPFSRTAVVEAFWTALFYAHYTIWMKPCFLYLFKLLTSSVQNFFM</sequence>
<keyword evidence="4" id="KW-0472">Membrane</keyword>
<reference evidence="6 7" key="2">
    <citation type="submission" date="2018-10" db="EMBL/GenBank/DDBJ databases">
        <authorList>
            <consortium name="Pathogen Informatics"/>
        </authorList>
    </citation>
    <scope>NUCLEOTIDE SEQUENCE [LARGE SCALE GENOMIC DNA]</scope>
</reference>
<feature type="transmembrane region" description="Helical" evidence="4">
    <location>
        <begin position="34"/>
        <end position="53"/>
    </location>
</feature>